<dbReference type="OMA" id="HSFGTER"/>
<evidence type="ECO:0000259" key="2">
    <source>
        <dbReference type="Pfam" id="PF23212"/>
    </source>
</evidence>
<protein>
    <recommendedName>
        <fullName evidence="2">DUF7064 domain-containing protein</fullName>
    </recommendedName>
</protein>
<feature type="domain" description="DUF7064" evidence="2">
    <location>
        <begin position="289"/>
        <end position="413"/>
    </location>
</feature>
<keyword evidence="1" id="KW-0732">Signal</keyword>
<dbReference type="AlphaFoldDB" id="A0A7M7P281"/>
<reference evidence="4" key="1">
    <citation type="submission" date="2015-02" db="EMBL/GenBank/DDBJ databases">
        <title>Genome sequencing for Strongylocentrotus purpuratus.</title>
        <authorList>
            <person name="Murali S."/>
            <person name="Liu Y."/>
            <person name="Vee V."/>
            <person name="English A."/>
            <person name="Wang M."/>
            <person name="Skinner E."/>
            <person name="Han Y."/>
            <person name="Muzny D.M."/>
            <person name="Worley K.C."/>
            <person name="Gibbs R.A."/>
        </authorList>
    </citation>
    <scope>NUCLEOTIDE SEQUENCE</scope>
</reference>
<dbReference type="EnsemblMetazoa" id="XM_030989286">
    <property type="protein sequence ID" value="XP_030845146"/>
    <property type="gene ID" value="LOC590523"/>
</dbReference>
<evidence type="ECO:0000256" key="1">
    <source>
        <dbReference type="SAM" id="SignalP"/>
    </source>
</evidence>
<dbReference type="PANTHER" id="PTHR34717">
    <property type="entry name" value="EG:BACR7A4.20 PROTEIN"/>
    <property type="match status" value="1"/>
</dbReference>
<feature type="chain" id="PRO_5036401752" description="DUF7064 domain-containing protein" evidence="1">
    <location>
        <begin position="19"/>
        <end position="421"/>
    </location>
</feature>
<sequence>MGILSTIAFFLVLPPVLYILNSFLTSDPEPILGTYSQRGRWFGLKYWIFYLMFRLRKRQGAAKKGKTLESQQGAVGYGMALFEKVEDMDKAQPLPPAYFFPKAVDAVYFNGSNKDGVYVVTAIARRQNQMANVLTYLVLPGIGVLQLPDNPGTLLEDCDPDKHSVGGLCIESVKPMKEWKISYHGKMRLVDAKKQDWTNGKLLEVNMELRWTALTTYFDFDTDLDASLMADTIAREKWSKQFFDELKRSHQTHHEQFGKMTGAVEVEGHAKQEIVVVGMRDHSYGNYRDWNEIHRYAIHMLHLEDGTCIHAGKICYPGRLSCLTTGYVMRPGDYKVTLTHSTFDMVSTGEDTWKIPDQYKFSFVCGRERFDCEVKVKVAPMFYMGKDREAKLYEGFVDVIVNGKKGWGIAEYCYHNREKKT</sequence>
<dbReference type="RefSeq" id="XP_030845145.1">
    <property type="nucleotide sequence ID" value="XM_030989285.1"/>
</dbReference>
<feature type="signal peptide" evidence="1">
    <location>
        <begin position="1"/>
        <end position="18"/>
    </location>
</feature>
<organism evidence="3 4">
    <name type="scientific">Strongylocentrotus purpuratus</name>
    <name type="common">Purple sea urchin</name>
    <dbReference type="NCBI Taxonomy" id="7668"/>
    <lineage>
        <taxon>Eukaryota</taxon>
        <taxon>Metazoa</taxon>
        <taxon>Echinodermata</taxon>
        <taxon>Eleutherozoa</taxon>
        <taxon>Echinozoa</taxon>
        <taxon>Echinoidea</taxon>
        <taxon>Euechinoidea</taxon>
        <taxon>Echinacea</taxon>
        <taxon>Camarodonta</taxon>
        <taxon>Echinidea</taxon>
        <taxon>Strongylocentrotidae</taxon>
        <taxon>Strongylocentrotus</taxon>
    </lineage>
</organism>
<dbReference type="RefSeq" id="XP_030845146.1">
    <property type="nucleotide sequence ID" value="XM_030989286.1"/>
</dbReference>
<dbReference type="InParanoid" id="A0A7M7P281"/>
<dbReference type="Proteomes" id="UP000007110">
    <property type="component" value="Unassembled WGS sequence"/>
</dbReference>
<accession>A0A7M7P281</accession>
<keyword evidence="4" id="KW-1185">Reference proteome</keyword>
<dbReference type="GeneID" id="590523"/>
<dbReference type="Pfam" id="PF23212">
    <property type="entry name" value="DUF7064"/>
    <property type="match status" value="1"/>
</dbReference>
<dbReference type="RefSeq" id="XP_030845147.1">
    <property type="nucleotide sequence ID" value="XM_030989287.1"/>
</dbReference>
<dbReference type="InterPro" id="IPR055492">
    <property type="entry name" value="DUF7064"/>
</dbReference>
<reference evidence="3" key="2">
    <citation type="submission" date="2021-01" db="UniProtKB">
        <authorList>
            <consortium name="EnsemblMetazoa"/>
        </authorList>
    </citation>
    <scope>IDENTIFICATION</scope>
</reference>
<dbReference type="RefSeq" id="XP_030845148.1">
    <property type="nucleotide sequence ID" value="XM_030989288.1"/>
</dbReference>
<name>A0A7M7P281_STRPU</name>
<dbReference type="EnsemblMetazoa" id="XM_030989285">
    <property type="protein sequence ID" value="XP_030845145"/>
    <property type="gene ID" value="LOC590523"/>
</dbReference>
<dbReference type="EnsemblMetazoa" id="XM_030989288">
    <property type="protein sequence ID" value="XP_030845148"/>
    <property type="gene ID" value="LOC590523"/>
</dbReference>
<dbReference type="OrthoDB" id="5798273at2759"/>
<dbReference type="KEGG" id="spu:590523"/>
<dbReference type="PANTHER" id="PTHR34717:SF1">
    <property type="entry name" value="EG:BACR7A4.20 PROTEIN"/>
    <property type="match status" value="1"/>
</dbReference>
<evidence type="ECO:0000313" key="4">
    <source>
        <dbReference type="Proteomes" id="UP000007110"/>
    </source>
</evidence>
<proteinExistence type="predicted"/>
<dbReference type="EnsemblMetazoa" id="XM_030989287">
    <property type="protein sequence ID" value="XP_030845147"/>
    <property type="gene ID" value="LOC590523"/>
</dbReference>
<evidence type="ECO:0000313" key="3">
    <source>
        <dbReference type="EnsemblMetazoa" id="XP_030845148"/>
    </source>
</evidence>